<keyword evidence="10" id="KW-0472">Membrane</keyword>
<dbReference type="InterPro" id="IPR011047">
    <property type="entry name" value="Quinoprotein_ADH-like_sf"/>
</dbReference>
<organism evidence="11">
    <name type="scientific">Tetraselmis sp. GSL018</name>
    <dbReference type="NCBI Taxonomy" id="582737"/>
    <lineage>
        <taxon>Eukaryota</taxon>
        <taxon>Viridiplantae</taxon>
        <taxon>Chlorophyta</taxon>
        <taxon>core chlorophytes</taxon>
        <taxon>Chlorodendrophyceae</taxon>
        <taxon>Chlorodendrales</taxon>
        <taxon>Chlorodendraceae</taxon>
        <taxon>Tetraselmis</taxon>
    </lineage>
</organism>
<dbReference type="Pfam" id="PF00400">
    <property type="entry name" value="WD40"/>
    <property type="match status" value="2"/>
</dbReference>
<evidence type="ECO:0000256" key="10">
    <source>
        <dbReference type="ARBA" id="ARBA00023136"/>
    </source>
</evidence>
<evidence type="ECO:0000256" key="7">
    <source>
        <dbReference type="ARBA" id="ARBA00022892"/>
    </source>
</evidence>
<dbReference type="GO" id="GO:0006888">
    <property type="term" value="P:endoplasmic reticulum to Golgi vesicle-mediated transport"/>
    <property type="evidence" value="ECO:0007669"/>
    <property type="project" value="TreeGrafter"/>
</dbReference>
<name>A0A061R5G7_9CHLO</name>
<keyword evidence="6" id="KW-0256">Endoplasmic reticulum</keyword>
<dbReference type="GO" id="GO:0003400">
    <property type="term" value="P:regulation of COPII vesicle coating"/>
    <property type="evidence" value="ECO:0007669"/>
    <property type="project" value="TreeGrafter"/>
</dbReference>
<dbReference type="PANTHER" id="PTHR23284">
    <property type="entry name" value="PROLACTIN REGULATORY ELEMENT BINDING PROTEIN"/>
    <property type="match status" value="1"/>
</dbReference>
<evidence type="ECO:0000256" key="6">
    <source>
        <dbReference type="ARBA" id="ARBA00022824"/>
    </source>
</evidence>
<evidence type="ECO:0000256" key="8">
    <source>
        <dbReference type="ARBA" id="ARBA00022927"/>
    </source>
</evidence>
<evidence type="ECO:0000256" key="4">
    <source>
        <dbReference type="ARBA" id="ARBA00022692"/>
    </source>
</evidence>
<evidence type="ECO:0000256" key="2">
    <source>
        <dbReference type="ARBA" id="ARBA00022448"/>
    </source>
</evidence>
<evidence type="ECO:0000256" key="3">
    <source>
        <dbReference type="ARBA" id="ARBA00022574"/>
    </source>
</evidence>
<accession>A0A061R5G7</accession>
<comment type="subcellular location">
    <subcellularLocation>
        <location evidence="1">Endoplasmic reticulum membrane</location>
        <topology evidence="1">Single-pass membrane protein</topology>
    </subcellularLocation>
</comment>
<gene>
    <name evidence="11" type="primary">SEC12</name>
    <name evidence="11" type="ORF">TSPGSL018_11674</name>
</gene>
<evidence type="ECO:0000256" key="9">
    <source>
        <dbReference type="ARBA" id="ARBA00022989"/>
    </source>
</evidence>
<evidence type="ECO:0000313" key="11">
    <source>
        <dbReference type="EMBL" id="JAC67223.1"/>
    </source>
</evidence>
<dbReference type="GO" id="GO:0005789">
    <property type="term" value="C:endoplasmic reticulum membrane"/>
    <property type="evidence" value="ECO:0007669"/>
    <property type="project" value="UniProtKB-SubCell"/>
</dbReference>
<evidence type="ECO:0000256" key="5">
    <source>
        <dbReference type="ARBA" id="ARBA00022737"/>
    </source>
</evidence>
<protein>
    <submittedName>
        <fullName evidence="11">Prolactin regulatory element-binding protein</fullName>
    </submittedName>
</protein>
<dbReference type="Gene3D" id="2.130.10.10">
    <property type="entry name" value="YVTN repeat-like/Quinoprotein amine dehydrogenase"/>
    <property type="match status" value="1"/>
</dbReference>
<dbReference type="GO" id="GO:0015031">
    <property type="term" value="P:protein transport"/>
    <property type="evidence" value="ECO:0007669"/>
    <property type="project" value="UniProtKB-KW"/>
</dbReference>
<dbReference type="GO" id="GO:0005085">
    <property type="term" value="F:guanyl-nucleotide exchange factor activity"/>
    <property type="evidence" value="ECO:0007669"/>
    <property type="project" value="InterPro"/>
</dbReference>
<keyword evidence="9" id="KW-1133">Transmembrane helix</keyword>
<dbReference type="PANTHER" id="PTHR23284:SF0">
    <property type="entry name" value="PROLACTIN REGULATORY ELEMENT-BINDING PROTEIN"/>
    <property type="match status" value="1"/>
</dbReference>
<dbReference type="InterPro" id="IPR015943">
    <property type="entry name" value="WD40/YVTN_repeat-like_dom_sf"/>
</dbReference>
<sequence>MESQKNKKFGCPLYSAAWASPSCVVLAGGGGKKTSGIKNKILAVPVRNGALEEETLACSTGETEFDVPYRLLLHPDLAGGLVAMAGSGGCRSVEVARAPDGTLSSIALGTEGTAACKRLTADTGVSRICFGGRRMDSAFLGLEDGRVLVLSYPTLELKGDFATAGSDVKPDDRGVKDMDVAPASVGPMLVAASDGGKGTVWHWPSGKMLAELEVPPGLKPGRGYSGCRFARDTDDMFGEPNTVYAVVNSGGTGSVVAWQWGQGAAEDLDEALRIGWSKARVSSRLRVANDPITCMEISPSGRWIAAGTSEGDLVVCRTGRLSCVKRVRQAHMVFATALAWSPDGSQVVSVSGDASAYLVQAPPPPGLLQRPEVQVILALLILLVAVLLRRLPALSPGGS</sequence>
<proteinExistence type="predicted"/>
<evidence type="ECO:0000256" key="1">
    <source>
        <dbReference type="ARBA" id="ARBA00004389"/>
    </source>
</evidence>
<keyword evidence="5" id="KW-0677">Repeat</keyword>
<keyword evidence="2" id="KW-0813">Transport</keyword>
<keyword evidence="4" id="KW-0812">Transmembrane</keyword>
<dbReference type="InterPro" id="IPR045260">
    <property type="entry name" value="Sec12-like"/>
</dbReference>
<dbReference type="SMART" id="SM00320">
    <property type="entry name" value="WD40"/>
    <property type="match status" value="2"/>
</dbReference>
<dbReference type="AlphaFoldDB" id="A0A061R5G7"/>
<dbReference type="EMBL" id="GBEZ01019319">
    <property type="protein sequence ID" value="JAC67223.1"/>
    <property type="molecule type" value="Transcribed_RNA"/>
</dbReference>
<dbReference type="InterPro" id="IPR001680">
    <property type="entry name" value="WD40_rpt"/>
</dbReference>
<keyword evidence="3" id="KW-0853">WD repeat</keyword>
<reference evidence="11" key="1">
    <citation type="submission" date="2014-05" db="EMBL/GenBank/DDBJ databases">
        <title>The transcriptome of the halophilic microalga Tetraselmis sp. GSL018 isolated from the Great Salt Lake, Utah.</title>
        <authorList>
            <person name="Jinkerson R.E."/>
            <person name="D'Adamo S."/>
            <person name="Posewitz M.C."/>
        </authorList>
    </citation>
    <scope>NUCLEOTIDE SEQUENCE</scope>
    <source>
        <strain evidence="11">GSL018</strain>
    </source>
</reference>
<keyword evidence="8" id="KW-0653">Protein transport</keyword>
<dbReference type="SUPFAM" id="SSF50998">
    <property type="entry name" value="Quinoprotein alcohol dehydrogenase-like"/>
    <property type="match status" value="1"/>
</dbReference>
<keyword evidence="7" id="KW-0931">ER-Golgi transport</keyword>